<dbReference type="Pfam" id="PF07534">
    <property type="entry name" value="TLD"/>
    <property type="match status" value="1"/>
</dbReference>
<sequence length="511" mass="58439">MTTESLLARLSKDIGKLLEFNDECNVVIKVGVTPSHHEFKAHSLILRARSSYFYTALSSDWARSQGNVIRFEKPNMSPNIFEAILRYMYNGILKLEDQDLSDILDLLCAADELMIGELMDYIQNYLIQNRSTLIDENLIEVLNIAASRIALSTLKNYCLEEITLLNPSIFESKSFLNLDENALVALLERDDLGMDESKIWDSVLKWGIINTPCLNCSLEDKIGSSNDSLTSLNYEWTSEDFDALEKTLKNCIPLIRFCHIPAIEFHKIKPYSKIIPKELLEKMIDYHLVGNSPNYNNIQPPRICNIQIDSELLNSKQAAIIASWLDRNHRSYSPKSNPYTFKLLFRASVDGPDLFHKKCDNVGPTVIIIKVRDNVDNVLVGGYNPLNISWKRPWFSPARGTKGGFIFSMDSSVKTILDKNAKLARVAPEYKEYAIYDHPWDGPCFGTGPDLWVNINPKNPIGYTTKKCYQPSITNSEMFYWEDWEVFSVQSNDNYIDNTDVYSMDTISLYD</sequence>
<dbReference type="CDD" id="cd18186">
    <property type="entry name" value="BTB_POZ_ZBTB_KLHL-like"/>
    <property type="match status" value="1"/>
</dbReference>
<accession>A0A397T3L1</accession>
<dbReference type="SMART" id="SM00225">
    <property type="entry name" value="BTB"/>
    <property type="match status" value="1"/>
</dbReference>
<dbReference type="InterPro" id="IPR000210">
    <property type="entry name" value="BTB/POZ_dom"/>
</dbReference>
<evidence type="ECO:0008006" key="5">
    <source>
        <dbReference type="Google" id="ProtNLM"/>
    </source>
</evidence>
<dbReference type="OrthoDB" id="298084at2759"/>
<dbReference type="InterPro" id="IPR011705">
    <property type="entry name" value="BACK"/>
</dbReference>
<dbReference type="EMBL" id="QKYT01000173">
    <property type="protein sequence ID" value="RIA90707.1"/>
    <property type="molecule type" value="Genomic_DNA"/>
</dbReference>
<dbReference type="AlphaFoldDB" id="A0A397T3L1"/>
<organism evidence="3 4">
    <name type="scientific">Glomus cerebriforme</name>
    <dbReference type="NCBI Taxonomy" id="658196"/>
    <lineage>
        <taxon>Eukaryota</taxon>
        <taxon>Fungi</taxon>
        <taxon>Fungi incertae sedis</taxon>
        <taxon>Mucoromycota</taxon>
        <taxon>Glomeromycotina</taxon>
        <taxon>Glomeromycetes</taxon>
        <taxon>Glomerales</taxon>
        <taxon>Glomeraceae</taxon>
        <taxon>Glomus</taxon>
    </lineage>
</organism>
<reference evidence="3 4" key="1">
    <citation type="submission" date="2018-06" db="EMBL/GenBank/DDBJ databases">
        <title>Comparative genomics reveals the genomic features of Rhizophagus irregularis, R. cerebriforme, R. diaphanum and Gigaspora rosea, and their symbiotic lifestyle signature.</title>
        <authorList>
            <person name="Morin E."/>
            <person name="San Clemente H."/>
            <person name="Chen E.C.H."/>
            <person name="De La Providencia I."/>
            <person name="Hainaut M."/>
            <person name="Kuo A."/>
            <person name="Kohler A."/>
            <person name="Murat C."/>
            <person name="Tang N."/>
            <person name="Roy S."/>
            <person name="Loubradou J."/>
            <person name="Henrissat B."/>
            <person name="Grigoriev I.V."/>
            <person name="Corradi N."/>
            <person name="Roux C."/>
            <person name="Martin F.M."/>
        </authorList>
    </citation>
    <scope>NUCLEOTIDE SEQUENCE [LARGE SCALE GENOMIC DNA]</scope>
    <source>
        <strain evidence="3 4">DAOM 227022</strain>
    </source>
</reference>
<evidence type="ECO:0000259" key="2">
    <source>
        <dbReference type="PROSITE" id="PS51886"/>
    </source>
</evidence>
<evidence type="ECO:0000313" key="3">
    <source>
        <dbReference type="EMBL" id="RIA90707.1"/>
    </source>
</evidence>
<dbReference type="Pfam" id="PF00651">
    <property type="entry name" value="BTB"/>
    <property type="match status" value="1"/>
</dbReference>
<dbReference type="SMART" id="SM00584">
    <property type="entry name" value="TLDc"/>
    <property type="match status" value="1"/>
</dbReference>
<dbReference type="SUPFAM" id="SSF54695">
    <property type="entry name" value="POZ domain"/>
    <property type="match status" value="1"/>
</dbReference>
<dbReference type="PROSITE" id="PS50097">
    <property type="entry name" value="BTB"/>
    <property type="match status" value="1"/>
</dbReference>
<dbReference type="InterPro" id="IPR011333">
    <property type="entry name" value="SKP1/BTB/POZ_sf"/>
</dbReference>
<comment type="caution">
    <text evidence="3">The sequence shown here is derived from an EMBL/GenBank/DDBJ whole genome shotgun (WGS) entry which is preliminary data.</text>
</comment>
<dbReference type="PANTHER" id="PTHR46306:SF1">
    <property type="entry name" value="BTB_POZ DOMAIN-CONTAINING PROTEIN 9"/>
    <property type="match status" value="1"/>
</dbReference>
<protein>
    <recommendedName>
        <fullName evidence="5">BTB/POZ domain-containing protein</fullName>
    </recommendedName>
</protein>
<evidence type="ECO:0000259" key="1">
    <source>
        <dbReference type="PROSITE" id="PS50097"/>
    </source>
</evidence>
<dbReference type="Gene3D" id="3.30.710.10">
    <property type="entry name" value="Potassium Channel Kv1.1, Chain A"/>
    <property type="match status" value="1"/>
</dbReference>
<proteinExistence type="predicted"/>
<dbReference type="InterPro" id="IPR052407">
    <property type="entry name" value="BTB_POZ_domain_cont_9"/>
</dbReference>
<dbReference type="Gene3D" id="1.25.40.420">
    <property type="match status" value="1"/>
</dbReference>
<dbReference type="Proteomes" id="UP000265703">
    <property type="component" value="Unassembled WGS sequence"/>
</dbReference>
<dbReference type="PROSITE" id="PS51886">
    <property type="entry name" value="TLDC"/>
    <property type="match status" value="1"/>
</dbReference>
<dbReference type="InterPro" id="IPR006571">
    <property type="entry name" value="TLDc_dom"/>
</dbReference>
<name>A0A397T3L1_9GLOM</name>
<feature type="domain" description="TLDc" evidence="2">
    <location>
        <begin position="311"/>
        <end position="511"/>
    </location>
</feature>
<keyword evidence="4" id="KW-1185">Reference proteome</keyword>
<feature type="domain" description="BTB" evidence="1">
    <location>
        <begin position="24"/>
        <end position="97"/>
    </location>
</feature>
<dbReference type="PANTHER" id="PTHR46306">
    <property type="entry name" value="BTB/POZ DOMAIN-CONTAINING PROTEIN 9"/>
    <property type="match status" value="1"/>
</dbReference>
<dbReference type="GO" id="GO:0005737">
    <property type="term" value="C:cytoplasm"/>
    <property type="evidence" value="ECO:0007669"/>
    <property type="project" value="TreeGrafter"/>
</dbReference>
<gene>
    <name evidence="3" type="ORF">C1645_823003</name>
</gene>
<dbReference type="Pfam" id="PF07707">
    <property type="entry name" value="BACK"/>
    <property type="match status" value="1"/>
</dbReference>
<evidence type="ECO:0000313" key="4">
    <source>
        <dbReference type="Proteomes" id="UP000265703"/>
    </source>
</evidence>